<dbReference type="HOGENOM" id="CLU_199607_0_0_0"/>
<dbReference type="STRING" id="522772.Dacet_0720"/>
<dbReference type="PaxDb" id="522772-Dacet_0720"/>
<accession>D4H4W0</accession>
<name>D4H4W0_DENA2</name>
<dbReference type="InParanoid" id="D4H4W0"/>
<proteinExistence type="predicted"/>
<dbReference type="EMBL" id="CP001968">
    <property type="protein sequence ID" value="ADD67504.1"/>
    <property type="molecule type" value="Genomic_DNA"/>
</dbReference>
<gene>
    <name evidence="1" type="ordered locus">Dacet_0720</name>
</gene>
<reference evidence="1 2" key="1">
    <citation type="journal article" date="2010" name="Stand. Genomic Sci.">
        <title>Complete genome sequence of Denitrovibrio acetiphilus type strain (N2460).</title>
        <authorList>
            <person name="Kiss H."/>
            <person name="Lang E."/>
            <person name="Lapidus A."/>
            <person name="Copeland A."/>
            <person name="Nolan M."/>
            <person name="Glavina Del Rio T."/>
            <person name="Chen F."/>
            <person name="Lucas S."/>
            <person name="Tice H."/>
            <person name="Cheng J.F."/>
            <person name="Han C."/>
            <person name="Goodwin L."/>
            <person name="Pitluck S."/>
            <person name="Liolios K."/>
            <person name="Pati A."/>
            <person name="Ivanova N."/>
            <person name="Mavromatis K."/>
            <person name="Chen A."/>
            <person name="Palaniappan K."/>
            <person name="Land M."/>
            <person name="Hauser L."/>
            <person name="Chang Y.J."/>
            <person name="Jeffries C.D."/>
            <person name="Detter J.C."/>
            <person name="Brettin T."/>
            <person name="Spring S."/>
            <person name="Rohde M."/>
            <person name="Goker M."/>
            <person name="Woyke T."/>
            <person name="Bristow J."/>
            <person name="Eisen J.A."/>
            <person name="Markowitz V."/>
            <person name="Hugenholtz P."/>
            <person name="Kyrpides N.C."/>
            <person name="Klenk H.P."/>
        </authorList>
    </citation>
    <scope>NUCLEOTIDE SEQUENCE [LARGE SCALE GENOMIC DNA]</scope>
    <source>
        <strain evidence="2">DSM 12809 / NBRC 114555 / N2460</strain>
    </source>
</reference>
<dbReference type="KEGG" id="dap:Dacet_0720"/>
<dbReference type="RefSeq" id="WP_013010040.1">
    <property type="nucleotide sequence ID" value="NC_013943.1"/>
</dbReference>
<keyword evidence="2" id="KW-1185">Reference proteome</keyword>
<evidence type="ECO:0000313" key="2">
    <source>
        <dbReference type="Proteomes" id="UP000002012"/>
    </source>
</evidence>
<sequence length="62" mass="7226">MKEFDEIEMERRINNLQSLSRLSEALCRTLELPIDPAEMAVDMEKALEQSLIKNGIINDYKE</sequence>
<organism evidence="1 2">
    <name type="scientific">Denitrovibrio acetiphilus (strain DSM 12809 / NBRC 114555 / N2460)</name>
    <dbReference type="NCBI Taxonomy" id="522772"/>
    <lineage>
        <taxon>Bacteria</taxon>
        <taxon>Pseudomonadati</taxon>
        <taxon>Deferribacterota</taxon>
        <taxon>Deferribacteres</taxon>
        <taxon>Deferribacterales</taxon>
        <taxon>Geovibrionaceae</taxon>
        <taxon>Denitrovibrio</taxon>
    </lineage>
</organism>
<dbReference type="AlphaFoldDB" id="D4H4W0"/>
<dbReference type="Proteomes" id="UP000002012">
    <property type="component" value="Chromosome"/>
</dbReference>
<protein>
    <submittedName>
        <fullName evidence="1">Uncharacterized protein</fullName>
    </submittedName>
</protein>
<evidence type="ECO:0000313" key="1">
    <source>
        <dbReference type="EMBL" id="ADD67504.1"/>
    </source>
</evidence>